<evidence type="ECO:0000256" key="1">
    <source>
        <dbReference type="ARBA" id="ARBA00022737"/>
    </source>
</evidence>
<dbReference type="InterPro" id="IPR011990">
    <property type="entry name" value="TPR-like_helical_dom_sf"/>
</dbReference>
<dbReference type="Gene3D" id="1.25.40.10">
    <property type="entry name" value="Tetratricopeptide repeat domain"/>
    <property type="match status" value="1"/>
</dbReference>
<dbReference type="PROSITE" id="PS50005">
    <property type="entry name" value="TPR"/>
    <property type="match status" value="2"/>
</dbReference>
<dbReference type="Pfam" id="PF13424">
    <property type="entry name" value="TPR_12"/>
    <property type="match status" value="1"/>
</dbReference>
<dbReference type="PANTHER" id="PTHR44858:SF1">
    <property type="entry name" value="UDP-N-ACETYLGLUCOSAMINE--PEPTIDE N-ACETYLGLUCOSAMINYLTRANSFERASE SPINDLY-RELATED"/>
    <property type="match status" value="1"/>
</dbReference>
<evidence type="ECO:0000313" key="6">
    <source>
        <dbReference type="EMBL" id="EKX43962.1"/>
    </source>
</evidence>
<dbReference type="InterPro" id="IPR019734">
    <property type="entry name" value="TPR_rpt"/>
</dbReference>
<dbReference type="SUPFAM" id="SSF48452">
    <property type="entry name" value="TPR-like"/>
    <property type="match status" value="1"/>
</dbReference>
<evidence type="ECO:0000256" key="2">
    <source>
        <dbReference type="ARBA" id="ARBA00022803"/>
    </source>
</evidence>
<name>L1J6L3_GUITC</name>
<evidence type="ECO:0000313" key="8">
    <source>
        <dbReference type="Proteomes" id="UP000011087"/>
    </source>
</evidence>
<dbReference type="eggNOG" id="ENOG502REQY">
    <property type="taxonomic scope" value="Eukaryota"/>
</dbReference>
<dbReference type="Gene3D" id="3.40.50.150">
    <property type="entry name" value="Vaccinia Virus protein VP39"/>
    <property type="match status" value="1"/>
</dbReference>
<keyword evidence="2 3" id="KW-0802">TPR repeat</keyword>
<dbReference type="EnsemblProtists" id="EKX43962">
    <property type="protein sequence ID" value="EKX43962"/>
    <property type="gene ID" value="GUITHDRAFT_110069"/>
</dbReference>
<dbReference type="EMBL" id="JH993007">
    <property type="protein sequence ID" value="EKX43962.1"/>
    <property type="molecule type" value="Genomic_DNA"/>
</dbReference>
<proteinExistence type="predicted"/>
<dbReference type="InterPro" id="IPR050498">
    <property type="entry name" value="Ycf3"/>
</dbReference>
<dbReference type="KEGG" id="gtt:GUITHDRAFT_110069"/>
<reference evidence="6 8" key="1">
    <citation type="journal article" date="2012" name="Nature">
        <title>Algal genomes reveal evolutionary mosaicism and the fate of nucleomorphs.</title>
        <authorList>
            <consortium name="DOE Joint Genome Institute"/>
            <person name="Curtis B.A."/>
            <person name="Tanifuji G."/>
            <person name="Burki F."/>
            <person name="Gruber A."/>
            <person name="Irimia M."/>
            <person name="Maruyama S."/>
            <person name="Arias M.C."/>
            <person name="Ball S.G."/>
            <person name="Gile G.H."/>
            <person name="Hirakawa Y."/>
            <person name="Hopkins J.F."/>
            <person name="Kuo A."/>
            <person name="Rensing S.A."/>
            <person name="Schmutz J."/>
            <person name="Symeonidi A."/>
            <person name="Elias M."/>
            <person name="Eveleigh R.J."/>
            <person name="Herman E.K."/>
            <person name="Klute M.J."/>
            <person name="Nakayama T."/>
            <person name="Obornik M."/>
            <person name="Reyes-Prieto A."/>
            <person name="Armbrust E.V."/>
            <person name="Aves S.J."/>
            <person name="Beiko R.G."/>
            <person name="Coutinho P."/>
            <person name="Dacks J.B."/>
            <person name="Durnford D.G."/>
            <person name="Fast N.M."/>
            <person name="Green B.R."/>
            <person name="Grisdale C.J."/>
            <person name="Hempel F."/>
            <person name="Henrissat B."/>
            <person name="Hoppner M.P."/>
            <person name="Ishida K."/>
            <person name="Kim E."/>
            <person name="Koreny L."/>
            <person name="Kroth P.G."/>
            <person name="Liu Y."/>
            <person name="Malik S.B."/>
            <person name="Maier U.G."/>
            <person name="McRose D."/>
            <person name="Mock T."/>
            <person name="Neilson J.A."/>
            <person name="Onodera N.T."/>
            <person name="Poole A.M."/>
            <person name="Pritham E.J."/>
            <person name="Richards T.A."/>
            <person name="Rocap G."/>
            <person name="Roy S.W."/>
            <person name="Sarai C."/>
            <person name="Schaack S."/>
            <person name="Shirato S."/>
            <person name="Slamovits C.H."/>
            <person name="Spencer D.F."/>
            <person name="Suzuki S."/>
            <person name="Worden A.Z."/>
            <person name="Zauner S."/>
            <person name="Barry K."/>
            <person name="Bell C."/>
            <person name="Bharti A.K."/>
            <person name="Crow J.A."/>
            <person name="Grimwood J."/>
            <person name="Kramer R."/>
            <person name="Lindquist E."/>
            <person name="Lucas S."/>
            <person name="Salamov A."/>
            <person name="McFadden G.I."/>
            <person name="Lane C.E."/>
            <person name="Keeling P.J."/>
            <person name="Gray M.W."/>
            <person name="Grigoriev I.V."/>
            <person name="Archibald J.M."/>
        </authorList>
    </citation>
    <scope>NUCLEOTIDE SEQUENCE</scope>
    <source>
        <strain evidence="6 8">CCMP2712</strain>
    </source>
</reference>
<dbReference type="InterPro" id="IPR013216">
    <property type="entry name" value="Methyltransf_11"/>
</dbReference>
<keyword evidence="8" id="KW-1185">Reference proteome</keyword>
<gene>
    <name evidence="6" type="ORF">GUITHDRAFT_110069</name>
</gene>
<protein>
    <recommendedName>
        <fullName evidence="5">Methyltransferase type 11 domain-containing protein</fullName>
    </recommendedName>
</protein>
<evidence type="ECO:0000256" key="3">
    <source>
        <dbReference type="PROSITE-ProRule" id="PRU00339"/>
    </source>
</evidence>
<dbReference type="PROSITE" id="PS50293">
    <property type="entry name" value="TPR_REGION"/>
    <property type="match status" value="1"/>
</dbReference>
<evidence type="ECO:0000259" key="5">
    <source>
        <dbReference type="Pfam" id="PF08241"/>
    </source>
</evidence>
<organism evidence="6">
    <name type="scientific">Guillardia theta (strain CCMP2712)</name>
    <name type="common">Cryptophyte</name>
    <dbReference type="NCBI Taxonomy" id="905079"/>
    <lineage>
        <taxon>Eukaryota</taxon>
        <taxon>Cryptophyceae</taxon>
        <taxon>Pyrenomonadales</taxon>
        <taxon>Geminigeraceae</taxon>
        <taxon>Guillardia</taxon>
    </lineage>
</organism>
<dbReference type="HOGENOM" id="CLU_386102_0_0_1"/>
<evidence type="ECO:0000256" key="4">
    <source>
        <dbReference type="SAM" id="Coils"/>
    </source>
</evidence>
<dbReference type="Proteomes" id="UP000011087">
    <property type="component" value="Unassembled WGS sequence"/>
</dbReference>
<dbReference type="Pfam" id="PF13181">
    <property type="entry name" value="TPR_8"/>
    <property type="match status" value="1"/>
</dbReference>
<reference evidence="7" key="3">
    <citation type="submission" date="2015-06" db="UniProtKB">
        <authorList>
            <consortium name="EnsemblProtists"/>
        </authorList>
    </citation>
    <scope>IDENTIFICATION</scope>
</reference>
<dbReference type="PaxDb" id="55529-EKX43962"/>
<dbReference type="RefSeq" id="XP_005830942.1">
    <property type="nucleotide sequence ID" value="XM_005830885.1"/>
</dbReference>
<feature type="repeat" description="TPR" evidence="3">
    <location>
        <begin position="344"/>
        <end position="377"/>
    </location>
</feature>
<dbReference type="OrthoDB" id="3647at2759"/>
<feature type="repeat" description="TPR" evidence="3">
    <location>
        <begin position="378"/>
        <end position="411"/>
    </location>
</feature>
<sequence length="716" mass="80022">MSNFKSTEKEKLRLQLLENRLLETERHNQILMERLKKQEATLRHMDHHLPKRATTTTDLIPNTTNKGFVKQNLSMHSITEEQKRNKTVHFSSNAALEIAERSHSKFEGAKPRATTTDDSVKVDVKPIERMLIMQAESGTVTSGKAGSRVQIARSPEVVFTTQLWMCTKFGNFLARHEAGRSQELLAITSRGLIEHGAKYKITPVKVSNECRAWMQHWDSFYLYSLSPTCMPPLVLLILSTSLDARHATPGRQRAQACRLCMKKTPKDQADRLKQDGIAALIQGRTELANDLLTKYVERSEEADAKVLNALGSIRSNAEKWEEAIVFFSQAIDASLRAGDKASQANAHFNLGNVFSSMQRLEKASSNFERAVEIMPGDVEAITNLALCQIKLGENTLALQQLERAYMLDPKNHIVALNYGNCLADAGMNSQAVDVLQAAVELSDGMDSELFLNLGVAAKRSGEHGLPDQVLAKRLMLAQIEDGERSLRSKDQDWYLTEKENAEYARLRKQLDYKVPEQIVELLLQNVMNHSSLSSPDQISWNSVLDAGCGSGLVGEAIHEYTDRIFGVDISQEMVKKTRERRCADGQKMYTMVEDQELVAYMRAQGESSCFDAIVAADVLCYFGDLVDFFKEARRILATGQCSGWLAFSTEDVVEGKDDGKAARGFCLLNTGRYAHRVNYVSEKLSAAGFSYVSSTSRTLRKSGSQVIKGKIWIART</sequence>
<dbReference type="InterPro" id="IPR029063">
    <property type="entry name" value="SAM-dependent_MTases_sf"/>
</dbReference>
<dbReference type="PANTHER" id="PTHR44858">
    <property type="entry name" value="TETRATRICOPEPTIDE REPEAT PROTEIN 6"/>
    <property type="match status" value="1"/>
</dbReference>
<dbReference type="CDD" id="cd02440">
    <property type="entry name" value="AdoMet_MTases"/>
    <property type="match status" value="1"/>
</dbReference>
<feature type="domain" description="Methyltransferase type 11" evidence="5">
    <location>
        <begin position="544"/>
        <end position="639"/>
    </location>
</feature>
<feature type="coiled-coil region" evidence="4">
    <location>
        <begin position="14"/>
        <end position="41"/>
    </location>
</feature>
<reference evidence="8" key="2">
    <citation type="submission" date="2012-11" db="EMBL/GenBank/DDBJ databases">
        <authorList>
            <person name="Kuo A."/>
            <person name="Curtis B.A."/>
            <person name="Tanifuji G."/>
            <person name="Burki F."/>
            <person name="Gruber A."/>
            <person name="Irimia M."/>
            <person name="Maruyama S."/>
            <person name="Arias M.C."/>
            <person name="Ball S.G."/>
            <person name="Gile G.H."/>
            <person name="Hirakawa Y."/>
            <person name="Hopkins J.F."/>
            <person name="Rensing S.A."/>
            <person name="Schmutz J."/>
            <person name="Symeonidi A."/>
            <person name="Elias M."/>
            <person name="Eveleigh R.J."/>
            <person name="Herman E.K."/>
            <person name="Klute M.J."/>
            <person name="Nakayama T."/>
            <person name="Obornik M."/>
            <person name="Reyes-Prieto A."/>
            <person name="Armbrust E.V."/>
            <person name="Aves S.J."/>
            <person name="Beiko R.G."/>
            <person name="Coutinho P."/>
            <person name="Dacks J.B."/>
            <person name="Durnford D.G."/>
            <person name="Fast N.M."/>
            <person name="Green B.R."/>
            <person name="Grisdale C."/>
            <person name="Hempe F."/>
            <person name="Henrissat B."/>
            <person name="Hoppner M.P."/>
            <person name="Ishida K.-I."/>
            <person name="Kim E."/>
            <person name="Koreny L."/>
            <person name="Kroth P.G."/>
            <person name="Liu Y."/>
            <person name="Malik S.-B."/>
            <person name="Maier U.G."/>
            <person name="McRose D."/>
            <person name="Mock T."/>
            <person name="Neilson J.A."/>
            <person name="Onodera N.T."/>
            <person name="Poole A.M."/>
            <person name="Pritham E.J."/>
            <person name="Richards T.A."/>
            <person name="Rocap G."/>
            <person name="Roy S.W."/>
            <person name="Sarai C."/>
            <person name="Schaack S."/>
            <person name="Shirato S."/>
            <person name="Slamovits C.H."/>
            <person name="Spencer D.F."/>
            <person name="Suzuki S."/>
            <person name="Worden A.Z."/>
            <person name="Zauner S."/>
            <person name="Barry K."/>
            <person name="Bell C."/>
            <person name="Bharti A.K."/>
            <person name="Crow J.A."/>
            <person name="Grimwood J."/>
            <person name="Kramer R."/>
            <person name="Lindquist E."/>
            <person name="Lucas S."/>
            <person name="Salamov A."/>
            <person name="McFadden G.I."/>
            <person name="Lane C.E."/>
            <person name="Keeling P.J."/>
            <person name="Gray M.W."/>
            <person name="Grigoriev I.V."/>
            <person name="Archibald J.M."/>
        </authorList>
    </citation>
    <scope>NUCLEOTIDE SEQUENCE</scope>
    <source>
        <strain evidence="8">CCMP2712</strain>
    </source>
</reference>
<dbReference type="SUPFAM" id="SSF53335">
    <property type="entry name" value="S-adenosyl-L-methionine-dependent methyltransferases"/>
    <property type="match status" value="1"/>
</dbReference>
<dbReference type="GO" id="GO:0008757">
    <property type="term" value="F:S-adenosylmethionine-dependent methyltransferase activity"/>
    <property type="evidence" value="ECO:0007669"/>
    <property type="project" value="InterPro"/>
</dbReference>
<dbReference type="GeneID" id="17300634"/>
<evidence type="ECO:0000313" key="7">
    <source>
        <dbReference type="EnsemblProtists" id="EKX43962"/>
    </source>
</evidence>
<dbReference type="AlphaFoldDB" id="L1J6L3"/>
<dbReference type="SMART" id="SM00028">
    <property type="entry name" value="TPR"/>
    <property type="match status" value="4"/>
</dbReference>
<dbReference type="Pfam" id="PF08241">
    <property type="entry name" value="Methyltransf_11"/>
    <property type="match status" value="1"/>
</dbReference>
<keyword evidence="1" id="KW-0677">Repeat</keyword>
<accession>L1J6L3</accession>
<keyword evidence="4" id="KW-0175">Coiled coil</keyword>